<reference evidence="2 3" key="1">
    <citation type="submission" date="2019-06" db="EMBL/GenBank/DDBJ databases">
        <title>Sequencing the genomes of 1000 actinobacteria strains.</title>
        <authorList>
            <person name="Klenk H.-P."/>
        </authorList>
    </citation>
    <scope>NUCLEOTIDE SEQUENCE [LARGE SCALE GENOMIC DNA]</scope>
    <source>
        <strain evidence="2 3">DSM 44826</strain>
    </source>
</reference>
<keyword evidence="3" id="KW-1185">Reference proteome</keyword>
<name>A0A561TTB6_9ACTN</name>
<evidence type="ECO:0000313" key="2">
    <source>
        <dbReference type="EMBL" id="TWF90334.1"/>
    </source>
</evidence>
<keyword evidence="1" id="KW-0732">Signal</keyword>
<sequence>MRNGHRVLPVVLLVAALSSCGGSGSTASPSPSPSPASAPPVLNALLAGRCPEPAPASIGSPHPGKAPLVPPGLSGELVICRYPGINAPAGATASPPTATVVRDAAAIRTLAQQLDALPLPLTGTVNCPADDGSSALLGFTGTAPGGVVLLAELSGCATVTDGHVLRELTGPALAQLRRPDMERMSGRPST</sequence>
<evidence type="ECO:0000313" key="3">
    <source>
        <dbReference type="Proteomes" id="UP000317940"/>
    </source>
</evidence>
<organism evidence="2 3">
    <name type="scientific">Kitasatospora viridis</name>
    <dbReference type="NCBI Taxonomy" id="281105"/>
    <lineage>
        <taxon>Bacteria</taxon>
        <taxon>Bacillati</taxon>
        <taxon>Actinomycetota</taxon>
        <taxon>Actinomycetes</taxon>
        <taxon>Kitasatosporales</taxon>
        <taxon>Streptomycetaceae</taxon>
        <taxon>Kitasatospora</taxon>
    </lineage>
</organism>
<feature type="chain" id="PRO_5021823163" evidence="1">
    <location>
        <begin position="28"/>
        <end position="190"/>
    </location>
</feature>
<dbReference type="Proteomes" id="UP000317940">
    <property type="component" value="Unassembled WGS sequence"/>
</dbReference>
<accession>A0A561TTB6</accession>
<dbReference type="EMBL" id="VIWT01000003">
    <property type="protein sequence ID" value="TWF90334.1"/>
    <property type="molecule type" value="Genomic_DNA"/>
</dbReference>
<comment type="caution">
    <text evidence="2">The sequence shown here is derived from an EMBL/GenBank/DDBJ whole genome shotgun (WGS) entry which is preliminary data.</text>
</comment>
<proteinExistence type="predicted"/>
<gene>
    <name evidence="2" type="ORF">FHX73_13378</name>
</gene>
<dbReference type="AlphaFoldDB" id="A0A561TTB6"/>
<dbReference type="PROSITE" id="PS51257">
    <property type="entry name" value="PROKAR_LIPOPROTEIN"/>
    <property type="match status" value="1"/>
</dbReference>
<protein>
    <submittedName>
        <fullName evidence="2">Uncharacterized protein</fullName>
    </submittedName>
</protein>
<dbReference type="RefSeq" id="WP_170305152.1">
    <property type="nucleotide sequence ID" value="NZ_BAAAMZ010000001.1"/>
</dbReference>
<evidence type="ECO:0000256" key="1">
    <source>
        <dbReference type="SAM" id="SignalP"/>
    </source>
</evidence>
<feature type="signal peptide" evidence="1">
    <location>
        <begin position="1"/>
        <end position="27"/>
    </location>
</feature>